<feature type="chain" id="PRO_5047516430" evidence="2">
    <location>
        <begin position="21"/>
        <end position="319"/>
    </location>
</feature>
<dbReference type="CDD" id="cd13578">
    <property type="entry name" value="PBP2_Bug27"/>
    <property type="match status" value="1"/>
</dbReference>
<accession>A0ABP8HS72</accession>
<keyword evidence="2" id="KW-0732">Signal</keyword>
<evidence type="ECO:0000256" key="1">
    <source>
        <dbReference type="ARBA" id="ARBA00006987"/>
    </source>
</evidence>
<dbReference type="SUPFAM" id="SSF53850">
    <property type="entry name" value="Periplasmic binding protein-like II"/>
    <property type="match status" value="1"/>
</dbReference>
<protein>
    <submittedName>
        <fullName evidence="3">Tripartite tricarboxylate transporter substrate binding protein</fullName>
    </submittedName>
</protein>
<dbReference type="Gene3D" id="3.40.190.150">
    <property type="entry name" value="Bordetella uptake gene, domain 1"/>
    <property type="match status" value="1"/>
</dbReference>
<dbReference type="EMBL" id="BAABFO010000039">
    <property type="protein sequence ID" value="GAA4343543.1"/>
    <property type="molecule type" value="Genomic_DNA"/>
</dbReference>
<dbReference type="InterPro" id="IPR005064">
    <property type="entry name" value="BUG"/>
</dbReference>
<evidence type="ECO:0000313" key="4">
    <source>
        <dbReference type="Proteomes" id="UP001501671"/>
    </source>
</evidence>
<dbReference type="Gene3D" id="3.40.190.10">
    <property type="entry name" value="Periplasmic binding protein-like II"/>
    <property type="match status" value="1"/>
</dbReference>
<proteinExistence type="inferred from homology"/>
<evidence type="ECO:0000313" key="3">
    <source>
        <dbReference type="EMBL" id="GAA4343543.1"/>
    </source>
</evidence>
<dbReference type="PANTHER" id="PTHR42928">
    <property type="entry name" value="TRICARBOXYLATE-BINDING PROTEIN"/>
    <property type="match status" value="1"/>
</dbReference>
<dbReference type="Pfam" id="PF03401">
    <property type="entry name" value="TctC"/>
    <property type="match status" value="1"/>
</dbReference>
<dbReference type="PIRSF" id="PIRSF017082">
    <property type="entry name" value="YflP"/>
    <property type="match status" value="1"/>
</dbReference>
<organism evidence="3 4">
    <name type="scientific">Pigmentiphaga soli</name>
    <dbReference type="NCBI Taxonomy" id="1007095"/>
    <lineage>
        <taxon>Bacteria</taxon>
        <taxon>Pseudomonadati</taxon>
        <taxon>Pseudomonadota</taxon>
        <taxon>Betaproteobacteria</taxon>
        <taxon>Burkholderiales</taxon>
        <taxon>Alcaligenaceae</taxon>
        <taxon>Pigmentiphaga</taxon>
    </lineage>
</organism>
<sequence length="319" mass="33685">MLERLIFVACAGVFSCAAAAYPDKPIRLVVPSGAGGITDILARLLAKDLSASLGQQVYVDNKPGAGGIVGSQSVATAPPDGYTLLMAFPSHVVNPTLYPKLPYDSVKSFAPVAMVSKVSPVLVARPDLPASSTRELIDYARKNPGRVNYATVGTGSLGHLASELLNQMAGTKMTHVPYKGAPQALTATMAGEVDIYMVSSPSNVVEPYRAGKLKVLGVSQGERLLLLPEVPPLSDTLPGFEVFGWNGILAPAGTPAQIVNTLNREINRILGSAEFLQILRNEGATPAPLSPEQFSKQIAADIGRWGKVLKDANIKPLNY</sequence>
<evidence type="ECO:0000256" key="2">
    <source>
        <dbReference type="SAM" id="SignalP"/>
    </source>
</evidence>
<gene>
    <name evidence="3" type="ORF">GCM10023144_46620</name>
</gene>
<feature type="signal peptide" evidence="2">
    <location>
        <begin position="1"/>
        <end position="20"/>
    </location>
</feature>
<dbReference type="InterPro" id="IPR042100">
    <property type="entry name" value="Bug_dom1"/>
</dbReference>
<dbReference type="PANTHER" id="PTHR42928:SF5">
    <property type="entry name" value="BLR1237 PROTEIN"/>
    <property type="match status" value="1"/>
</dbReference>
<keyword evidence="4" id="KW-1185">Reference proteome</keyword>
<reference evidence="4" key="1">
    <citation type="journal article" date="2019" name="Int. J. Syst. Evol. Microbiol.">
        <title>The Global Catalogue of Microorganisms (GCM) 10K type strain sequencing project: providing services to taxonomists for standard genome sequencing and annotation.</title>
        <authorList>
            <consortium name="The Broad Institute Genomics Platform"/>
            <consortium name="The Broad Institute Genome Sequencing Center for Infectious Disease"/>
            <person name="Wu L."/>
            <person name="Ma J."/>
        </authorList>
    </citation>
    <scope>NUCLEOTIDE SEQUENCE [LARGE SCALE GENOMIC DNA]</scope>
    <source>
        <strain evidence="4">JCM 17666</strain>
    </source>
</reference>
<dbReference type="Proteomes" id="UP001501671">
    <property type="component" value="Unassembled WGS sequence"/>
</dbReference>
<comment type="similarity">
    <text evidence="1">Belongs to the UPF0065 (bug) family.</text>
</comment>
<name>A0ABP8HS72_9BURK</name>
<dbReference type="PROSITE" id="PS51257">
    <property type="entry name" value="PROKAR_LIPOPROTEIN"/>
    <property type="match status" value="1"/>
</dbReference>
<comment type="caution">
    <text evidence="3">The sequence shown here is derived from an EMBL/GenBank/DDBJ whole genome shotgun (WGS) entry which is preliminary data.</text>
</comment>